<dbReference type="PANTHER" id="PTHR35869:SF1">
    <property type="entry name" value="OUTER-MEMBRANE LIPOPROTEIN CARRIER PROTEIN"/>
    <property type="match status" value="1"/>
</dbReference>
<evidence type="ECO:0008006" key="5">
    <source>
        <dbReference type="Google" id="ProtNLM"/>
    </source>
</evidence>
<sequence>MASKIKRLLGLCLAFVGAASINVAPGFQLIAPALSAAPVTAQMIADHFSSVKSMSGDFVQSGPKGEQTGGNFFLQRPGKIRFNYTGRSSVNVIADGKSLVIYNKKLKTSRLYSLSKTPLKLLLDNQVDFSGNRFRGMKEEGDLIAIRLADKSSFGNSKIAMMFDRRSFELRRWTITDEQGLSTTVTIFNVKHGVHFTEGTFTIDYSANREFNTTTKAR</sequence>
<dbReference type="Proteomes" id="UP000248616">
    <property type="component" value="Unassembled WGS sequence"/>
</dbReference>
<accession>A0A2W7CJM2</accession>
<dbReference type="CDD" id="cd16325">
    <property type="entry name" value="LolA"/>
    <property type="match status" value="1"/>
</dbReference>
<evidence type="ECO:0000313" key="4">
    <source>
        <dbReference type="Proteomes" id="UP000248616"/>
    </source>
</evidence>
<proteinExistence type="predicted"/>
<dbReference type="Pfam" id="PF03548">
    <property type="entry name" value="LolA"/>
    <property type="match status" value="1"/>
</dbReference>
<dbReference type="InterPro" id="IPR004564">
    <property type="entry name" value="OM_lipoprot_carrier_LolA-like"/>
</dbReference>
<dbReference type="OrthoDB" id="9800501at2"/>
<name>A0A2W7CJM2_9HYPH</name>
<dbReference type="Gene3D" id="2.50.20.10">
    <property type="entry name" value="Lipoprotein localisation LolA/LolB/LppX"/>
    <property type="match status" value="1"/>
</dbReference>
<evidence type="ECO:0000256" key="2">
    <source>
        <dbReference type="SAM" id="SignalP"/>
    </source>
</evidence>
<dbReference type="EMBL" id="MZXV01000041">
    <property type="protein sequence ID" value="PZV36733.1"/>
    <property type="molecule type" value="Genomic_DNA"/>
</dbReference>
<dbReference type="InterPro" id="IPR029046">
    <property type="entry name" value="LolA/LolB/LppX"/>
</dbReference>
<evidence type="ECO:0000256" key="1">
    <source>
        <dbReference type="ARBA" id="ARBA00022729"/>
    </source>
</evidence>
<dbReference type="PANTHER" id="PTHR35869">
    <property type="entry name" value="OUTER-MEMBRANE LIPOPROTEIN CARRIER PROTEIN"/>
    <property type="match status" value="1"/>
</dbReference>
<gene>
    <name evidence="3" type="ORF">B5V02_20175</name>
</gene>
<keyword evidence="4" id="KW-1185">Reference proteome</keyword>
<comment type="caution">
    <text evidence="3">The sequence shown here is derived from an EMBL/GenBank/DDBJ whole genome shotgun (WGS) entry which is preliminary data.</text>
</comment>
<reference evidence="4" key="1">
    <citation type="submission" date="2017-03" db="EMBL/GenBank/DDBJ databases">
        <authorList>
            <person name="Safronova V.I."/>
            <person name="Sazanova A.L."/>
            <person name="Chirak E.R."/>
        </authorList>
    </citation>
    <scope>NUCLEOTIDE SEQUENCE [LARGE SCALE GENOMIC DNA]</scope>
    <source>
        <strain evidence="4">Ach-343</strain>
    </source>
</reference>
<feature type="chain" id="PRO_5015846333" description="Outer membrane lipoprotein carrier protein LolA" evidence="2">
    <location>
        <begin position="24"/>
        <end position="218"/>
    </location>
</feature>
<keyword evidence="1 2" id="KW-0732">Signal</keyword>
<feature type="signal peptide" evidence="2">
    <location>
        <begin position="1"/>
        <end position="23"/>
    </location>
</feature>
<evidence type="ECO:0000313" key="3">
    <source>
        <dbReference type="EMBL" id="PZV36733.1"/>
    </source>
</evidence>
<dbReference type="SUPFAM" id="SSF89392">
    <property type="entry name" value="Prokaryotic lipoproteins and lipoprotein localization factors"/>
    <property type="match status" value="1"/>
</dbReference>
<dbReference type="RefSeq" id="WP_111545930.1">
    <property type="nucleotide sequence ID" value="NZ_JBHLYT010000053.1"/>
</dbReference>
<dbReference type="AlphaFoldDB" id="A0A2W7CJM2"/>
<organism evidence="3 4">
    <name type="scientific">Mesorhizobium kowhaii</name>
    <dbReference type="NCBI Taxonomy" id="1300272"/>
    <lineage>
        <taxon>Bacteria</taxon>
        <taxon>Pseudomonadati</taxon>
        <taxon>Pseudomonadota</taxon>
        <taxon>Alphaproteobacteria</taxon>
        <taxon>Hyphomicrobiales</taxon>
        <taxon>Phyllobacteriaceae</taxon>
        <taxon>Mesorhizobium</taxon>
    </lineage>
</organism>
<protein>
    <recommendedName>
        <fullName evidence="5">Outer membrane lipoprotein carrier protein LolA</fullName>
    </recommendedName>
</protein>